<sequence length="293" mass="30979">MKLSTLFLASASATAGSAATLSQVLDFGNNPGDNEMWIYVPDKLADTPAVIVALHGCLGSAEAYYSEVADLPPAADENGFILVYPGSNDDFHCWDVATAESLTHNGGSDSQSIVNMVQYTLDKYSGDSSKVFATGSSSGSMMSLVLAAAYPDVFSGVAAYSGVPYGCLRGSPGSSPFTADQACAQGEVSKTASEWKDEVGQAWPGFNGSYPKVQVWHGTADSVISPNNFDEEVKQWSAVFGVNLTKEEQDSPLDGYTRSIFGDGSHFEAYLAEGVGHVVPTQVDSTLRWFGLI</sequence>
<evidence type="ECO:0000313" key="14">
    <source>
        <dbReference type="EMBL" id="OJJ05042.1"/>
    </source>
</evidence>
<keyword evidence="9" id="KW-0325">Glycoprotein</keyword>
<keyword evidence="8 13" id="KW-0378">Hydrolase</keyword>
<dbReference type="PANTHER" id="PTHR43037:SF3">
    <property type="entry name" value="FERULOYL ESTERASE B"/>
    <property type="match status" value="1"/>
</dbReference>
<comment type="similarity">
    <text evidence="3">Belongs to the carbohydrate esterase 1 (CE1) family. AxeA subfamily.</text>
</comment>
<evidence type="ECO:0000256" key="13">
    <source>
        <dbReference type="RuleBase" id="RU367147"/>
    </source>
</evidence>
<accession>A0A1L9PUC5</accession>
<dbReference type="InterPro" id="IPR029058">
    <property type="entry name" value="AB_hydrolase_fold"/>
</dbReference>
<evidence type="ECO:0000313" key="15">
    <source>
        <dbReference type="Proteomes" id="UP000184073"/>
    </source>
</evidence>
<evidence type="ECO:0000256" key="2">
    <source>
        <dbReference type="ARBA" id="ARBA00004613"/>
    </source>
</evidence>
<proteinExistence type="inferred from homology"/>
<organism evidence="14 15">
    <name type="scientific">Aspergillus versicolor CBS 583.65</name>
    <dbReference type="NCBI Taxonomy" id="1036611"/>
    <lineage>
        <taxon>Eukaryota</taxon>
        <taxon>Fungi</taxon>
        <taxon>Dikarya</taxon>
        <taxon>Ascomycota</taxon>
        <taxon>Pezizomycotina</taxon>
        <taxon>Eurotiomycetes</taxon>
        <taxon>Eurotiomycetidae</taxon>
        <taxon>Eurotiales</taxon>
        <taxon>Aspergillaceae</taxon>
        <taxon>Aspergillus</taxon>
        <taxon>Aspergillus subgen. Nidulantes</taxon>
    </lineage>
</organism>
<dbReference type="InterPro" id="IPR010126">
    <property type="entry name" value="Esterase_phb"/>
</dbReference>
<feature type="signal peptide" evidence="13">
    <location>
        <begin position="1"/>
        <end position="18"/>
    </location>
</feature>
<keyword evidence="15" id="KW-1185">Reference proteome</keyword>
<dbReference type="Gene3D" id="3.40.50.1820">
    <property type="entry name" value="alpha/beta hydrolase"/>
    <property type="match status" value="1"/>
</dbReference>
<dbReference type="PANTHER" id="PTHR43037">
    <property type="entry name" value="UNNAMED PRODUCT-RELATED"/>
    <property type="match status" value="1"/>
</dbReference>
<reference evidence="15" key="1">
    <citation type="journal article" date="2017" name="Genome Biol.">
        <title>Comparative genomics reveals high biological diversity and specific adaptations in the industrially and medically important fungal genus Aspergillus.</title>
        <authorList>
            <person name="de Vries R.P."/>
            <person name="Riley R."/>
            <person name="Wiebenga A."/>
            <person name="Aguilar-Osorio G."/>
            <person name="Amillis S."/>
            <person name="Uchima C.A."/>
            <person name="Anderluh G."/>
            <person name="Asadollahi M."/>
            <person name="Askin M."/>
            <person name="Barry K."/>
            <person name="Battaglia E."/>
            <person name="Bayram O."/>
            <person name="Benocci T."/>
            <person name="Braus-Stromeyer S.A."/>
            <person name="Caldana C."/>
            <person name="Canovas D."/>
            <person name="Cerqueira G.C."/>
            <person name="Chen F."/>
            <person name="Chen W."/>
            <person name="Choi C."/>
            <person name="Clum A."/>
            <person name="Dos Santos R.A."/>
            <person name="Damasio A.R."/>
            <person name="Diallinas G."/>
            <person name="Emri T."/>
            <person name="Fekete E."/>
            <person name="Flipphi M."/>
            <person name="Freyberg S."/>
            <person name="Gallo A."/>
            <person name="Gournas C."/>
            <person name="Habgood R."/>
            <person name="Hainaut M."/>
            <person name="Harispe M.L."/>
            <person name="Henrissat B."/>
            <person name="Hilden K.S."/>
            <person name="Hope R."/>
            <person name="Hossain A."/>
            <person name="Karabika E."/>
            <person name="Karaffa L."/>
            <person name="Karanyi Z."/>
            <person name="Krasevec N."/>
            <person name="Kuo A."/>
            <person name="Kusch H."/>
            <person name="LaButti K."/>
            <person name="Lagendijk E.L."/>
            <person name="Lapidus A."/>
            <person name="Levasseur A."/>
            <person name="Lindquist E."/>
            <person name="Lipzen A."/>
            <person name="Logrieco A.F."/>
            <person name="MacCabe A."/>
            <person name="Maekelae M.R."/>
            <person name="Malavazi I."/>
            <person name="Melin P."/>
            <person name="Meyer V."/>
            <person name="Mielnichuk N."/>
            <person name="Miskei M."/>
            <person name="Molnar A.P."/>
            <person name="Mule G."/>
            <person name="Ngan C.Y."/>
            <person name="Orejas M."/>
            <person name="Orosz E."/>
            <person name="Ouedraogo J.P."/>
            <person name="Overkamp K.M."/>
            <person name="Park H.-S."/>
            <person name="Perrone G."/>
            <person name="Piumi F."/>
            <person name="Punt P.J."/>
            <person name="Ram A.F."/>
            <person name="Ramon A."/>
            <person name="Rauscher S."/>
            <person name="Record E."/>
            <person name="Riano-Pachon D.M."/>
            <person name="Robert V."/>
            <person name="Roehrig J."/>
            <person name="Ruller R."/>
            <person name="Salamov A."/>
            <person name="Salih N.S."/>
            <person name="Samson R.A."/>
            <person name="Sandor E."/>
            <person name="Sanguinetti M."/>
            <person name="Schuetze T."/>
            <person name="Sepcic K."/>
            <person name="Shelest E."/>
            <person name="Sherlock G."/>
            <person name="Sophianopoulou V."/>
            <person name="Squina F.M."/>
            <person name="Sun H."/>
            <person name="Susca A."/>
            <person name="Todd R.B."/>
            <person name="Tsang A."/>
            <person name="Unkles S.E."/>
            <person name="van de Wiele N."/>
            <person name="van Rossen-Uffink D."/>
            <person name="Oliveira J.V."/>
            <person name="Vesth T.C."/>
            <person name="Visser J."/>
            <person name="Yu J.-H."/>
            <person name="Zhou M."/>
            <person name="Andersen M.R."/>
            <person name="Archer D.B."/>
            <person name="Baker S.E."/>
            <person name="Benoit I."/>
            <person name="Brakhage A.A."/>
            <person name="Braus G.H."/>
            <person name="Fischer R."/>
            <person name="Frisvad J.C."/>
            <person name="Goldman G.H."/>
            <person name="Houbraken J."/>
            <person name="Oakley B."/>
            <person name="Pocsi I."/>
            <person name="Scazzocchio C."/>
            <person name="Seiboth B."/>
            <person name="vanKuyk P.A."/>
            <person name="Wortman J."/>
            <person name="Dyer P.S."/>
            <person name="Grigoriev I.V."/>
        </authorList>
    </citation>
    <scope>NUCLEOTIDE SEQUENCE [LARGE SCALE GENOMIC DNA]</scope>
    <source>
        <strain evidence="15">CBS 583.65</strain>
    </source>
</reference>
<feature type="chain" id="PRO_5029039050" description="Carboxylic ester hydrolase" evidence="13">
    <location>
        <begin position="19"/>
        <end position="293"/>
    </location>
</feature>
<comment type="catalytic activity">
    <reaction evidence="1">
        <text>Deacetylation of xylans and xylo-oligosaccharides.</text>
        <dbReference type="EC" id="3.1.1.72"/>
    </reaction>
</comment>
<protein>
    <recommendedName>
        <fullName evidence="13">Carboxylic ester hydrolase</fullName>
        <ecNumber evidence="13">3.1.1.-</ecNumber>
    </recommendedName>
</protein>
<keyword evidence="5 13" id="KW-0719">Serine esterase</keyword>
<evidence type="ECO:0000256" key="10">
    <source>
        <dbReference type="ARBA" id="ARBA00023277"/>
    </source>
</evidence>
<comment type="subcellular location">
    <subcellularLocation>
        <location evidence="2 13">Secreted</location>
    </subcellularLocation>
</comment>
<dbReference type="EC" id="3.1.1.-" evidence="13"/>
<dbReference type="RefSeq" id="XP_040670804.1">
    <property type="nucleotide sequence ID" value="XM_040807408.1"/>
</dbReference>
<dbReference type="GO" id="GO:0046555">
    <property type="term" value="F:acetylxylan esterase activity"/>
    <property type="evidence" value="ECO:0007669"/>
    <property type="project" value="UniProtKB-EC"/>
</dbReference>
<dbReference type="Pfam" id="PF10503">
    <property type="entry name" value="Esterase_PHB"/>
    <property type="match status" value="1"/>
</dbReference>
<evidence type="ECO:0000256" key="12">
    <source>
        <dbReference type="ARBA" id="ARBA00037069"/>
    </source>
</evidence>
<dbReference type="GeneID" id="63722919"/>
<dbReference type="SUPFAM" id="SSF53474">
    <property type="entry name" value="alpha/beta-Hydrolases"/>
    <property type="match status" value="2"/>
</dbReference>
<dbReference type="Proteomes" id="UP000184073">
    <property type="component" value="Unassembled WGS sequence"/>
</dbReference>
<evidence type="ECO:0000256" key="4">
    <source>
        <dbReference type="ARBA" id="ARBA00011245"/>
    </source>
</evidence>
<comment type="function">
    <text evidence="12">Acetylxylan esterase involved in the hydrolysis of xylan, a major structural heterogeneous polysaccharide found in plant biomass representing the second most abundant polysaccharide in the biosphere, after cellulose. Degrades acetylated xylans by cleaving acetyl side groups from the hetero-xylan backbone.</text>
</comment>
<evidence type="ECO:0000256" key="7">
    <source>
        <dbReference type="ARBA" id="ARBA00022729"/>
    </source>
</evidence>
<evidence type="ECO:0000256" key="3">
    <source>
        <dbReference type="ARBA" id="ARBA00007052"/>
    </source>
</evidence>
<comment type="subunit">
    <text evidence="4">Monomer.</text>
</comment>
<dbReference type="InterPro" id="IPR050955">
    <property type="entry name" value="Plant_Biomass_Hydrol_Est"/>
</dbReference>
<comment type="function">
    <text evidence="13">Esterase involved in the hydrolysis of xylan, a major structural heterogeneous polysaccharide found in plant biomass representing the second most abundant polysaccharide in the biosphere, after cellulose.</text>
</comment>
<keyword evidence="11 13" id="KW-0624">Polysaccharide degradation</keyword>
<keyword evidence="6 13" id="KW-0964">Secreted</keyword>
<keyword evidence="7 13" id="KW-0732">Signal</keyword>
<evidence type="ECO:0000256" key="6">
    <source>
        <dbReference type="ARBA" id="ARBA00022525"/>
    </source>
</evidence>
<dbReference type="AlphaFoldDB" id="A0A1L9PUC5"/>
<evidence type="ECO:0000256" key="11">
    <source>
        <dbReference type="ARBA" id="ARBA00023326"/>
    </source>
</evidence>
<evidence type="ECO:0000256" key="8">
    <source>
        <dbReference type="ARBA" id="ARBA00022801"/>
    </source>
</evidence>
<gene>
    <name evidence="14" type="ORF">ASPVEDRAFT_137574</name>
</gene>
<dbReference type="STRING" id="1036611.A0A1L9PUC5"/>
<evidence type="ECO:0000256" key="9">
    <source>
        <dbReference type="ARBA" id="ARBA00023180"/>
    </source>
</evidence>
<dbReference type="VEuPathDB" id="FungiDB:ASPVEDRAFT_137574"/>
<dbReference type="EMBL" id="KV878132">
    <property type="protein sequence ID" value="OJJ05042.1"/>
    <property type="molecule type" value="Genomic_DNA"/>
</dbReference>
<keyword evidence="10 13" id="KW-0119">Carbohydrate metabolism</keyword>
<dbReference type="GO" id="GO:0045493">
    <property type="term" value="P:xylan catabolic process"/>
    <property type="evidence" value="ECO:0007669"/>
    <property type="project" value="UniProtKB-UniRule"/>
</dbReference>
<evidence type="ECO:0000256" key="5">
    <source>
        <dbReference type="ARBA" id="ARBA00022487"/>
    </source>
</evidence>
<name>A0A1L9PUC5_ASPVE</name>
<dbReference type="OrthoDB" id="2425929at2759"/>
<dbReference type="GO" id="GO:0005576">
    <property type="term" value="C:extracellular region"/>
    <property type="evidence" value="ECO:0007669"/>
    <property type="project" value="UniProtKB-SubCell"/>
</dbReference>
<dbReference type="NCBIfam" id="TIGR01840">
    <property type="entry name" value="esterase_phb"/>
    <property type="match status" value="1"/>
</dbReference>
<evidence type="ECO:0000256" key="1">
    <source>
        <dbReference type="ARBA" id="ARBA00001691"/>
    </source>
</evidence>